<evidence type="ECO:0000256" key="2">
    <source>
        <dbReference type="SAM" id="Phobius"/>
    </source>
</evidence>
<evidence type="ECO:0000259" key="3">
    <source>
        <dbReference type="Pfam" id="PF10058"/>
    </source>
</evidence>
<reference evidence="4" key="1">
    <citation type="submission" date="2006-10" db="EMBL/GenBank/DDBJ databases">
        <authorList>
            <person name="Amadeo P."/>
            <person name="Zhao Q."/>
            <person name="Wortman J."/>
            <person name="Fraser-Liggett C."/>
            <person name="Carlton J."/>
        </authorList>
    </citation>
    <scope>NUCLEOTIDE SEQUENCE</scope>
    <source>
        <strain evidence="4">G3</strain>
    </source>
</reference>
<dbReference type="Pfam" id="PF10058">
    <property type="entry name" value="Zn_ribbon_10"/>
    <property type="match status" value="1"/>
</dbReference>
<dbReference type="InParanoid" id="A2EHP9"/>
<dbReference type="RefSeq" id="XP_001320068.1">
    <property type="nucleotide sequence ID" value="XM_001320033.1"/>
</dbReference>
<name>A2EHP9_TRIV3</name>
<dbReference type="Proteomes" id="UP000001542">
    <property type="component" value="Unassembled WGS sequence"/>
</dbReference>
<sequence>MGALFSSPRKLETKLLVKQDELKSILISKRKLEKWHTSHTFFLKLFIILFSIQFLIFLIVSYLYKFLTIQLIQDEFIFFFIVISIFYLIRAFISYWINSAAERSLALRFELEKCFKEYTSQPGFQKIKKALKQRGEYYEIDFDQVLRLEYFSEERVINNQSFWARLSSILARNGPDYRYAIICPYCRSVNGTVSPEEKDKVEYKCMYCRSRVSFDKVIKEYSKEDDEDTLHDLEEKPEVEAKKEEDDEGDLADLK</sequence>
<keyword evidence="5" id="KW-1185">Reference proteome</keyword>
<feature type="compositionally biased region" description="Acidic residues" evidence="1">
    <location>
        <begin position="245"/>
        <end position="255"/>
    </location>
</feature>
<evidence type="ECO:0000256" key="1">
    <source>
        <dbReference type="SAM" id="MobiDB-lite"/>
    </source>
</evidence>
<dbReference type="VEuPathDB" id="TrichDB:TVAGG3_0242710"/>
<dbReference type="InterPro" id="IPR019273">
    <property type="entry name" value="Lunapark_Znf"/>
</dbReference>
<organism evidence="4 5">
    <name type="scientific">Trichomonas vaginalis (strain ATCC PRA-98 / G3)</name>
    <dbReference type="NCBI Taxonomy" id="412133"/>
    <lineage>
        <taxon>Eukaryota</taxon>
        <taxon>Metamonada</taxon>
        <taxon>Parabasalia</taxon>
        <taxon>Trichomonadida</taxon>
        <taxon>Trichomonadidae</taxon>
        <taxon>Trichomonas</taxon>
    </lineage>
</organism>
<keyword evidence="2" id="KW-1133">Transmembrane helix</keyword>
<dbReference type="AlphaFoldDB" id="A2EHP9"/>
<feature type="transmembrane region" description="Helical" evidence="2">
    <location>
        <begin position="76"/>
        <end position="97"/>
    </location>
</feature>
<dbReference type="EMBL" id="DS113391">
    <property type="protein sequence ID" value="EAY07845.1"/>
    <property type="molecule type" value="Genomic_DNA"/>
</dbReference>
<proteinExistence type="predicted"/>
<dbReference type="SMR" id="A2EHP9"/>
<feature type="domain" description="Lunapark zinc ribbon" evidence="3">
    <location>
        <begin position="162"/>
        <end position="210"/>
    </location>
</feature>
<evidence type="ECO:0000313" key="5">
    <source>
        <dbReference type="Proteomes" id="UP000001542"/>
    </source>
</evidence>
<dbReference type="KEGG" id="tva:4765740"/>
<dbReference type="VEuPathDB" id="TrichDB:TVAG_312440"/>
<keyword evidence="2" id="KW-0472">Membrane</keyword>
<accession>A2EHP9</accession>
<feature type="compositionally biased region" description="Basic and acidic residues" evidence="1">
    <location>
        <begin position="230"/>
        <end position="244"/>
    </location>
</feature>
<dbReference type="OrthoDB" id="3169036at2759"/>
<feature type="transmembrane region" description="Helical" evidence="2">
    <location>
        <begin position="41"/>
        <end position="64"/>
    </location>
</feature>
<protein>
    <recommendedName>
        <fullName evidence="3">Lunapark zinc ribbon domain-containing protein</fullName>
    </recommendedName>
</protein>
<gene>
    <name evidence="4" type="ORF">TVAG_312440</name>
</gene>
<reference evidence="4" key="2">
    <citation type="journal article" date="2007" name="Science">
        <title>Draft genome sequence of the sexually transmitted pathogen Trichomonas vaginalis.</title>
        <authorList>
            <person name="Carlton J.M."/>
            <person name="Hirt R.P."/>
            <person name="Silva J.C."/>
            <person name="Delcher A.L."/>
            <person name="Schatz M."/>
            <person name="Zhao Q."/>
            <person name="Wortman J.R."/>
            <person name="Bidwell S.L."/>
            <person name="Alsmark U.C.M."/>
            <person name="Besteiro S."/>
            <person name="Sicheritz-Ponten T."/>
            <person name="Noel C.J."/>
            <person name="Dacks J.B."/>
            <person name="Foster P.G."/>
            <person name="Simillion C."/>
            <person name="Van de Peer Y."/>
            <person name="Miranda-Saavedra D."/>
            <person name="Barton G.J."/>
            <person name="Westrop G.D."/>
            <person name="Mueller S."/>
            <person name="Dessi D."/>
            <person name="Fiori P.L."/>
            <person name="Ren Q."/>
            <person name="Paulsen I."/>
            <person name="Zhang H."/>
            <person name="Bastida-Corcuera F.D."/>
            <person name="Simoes-Barbosa A."/>
            <person name="Brown M.T."/>
            <person name="Hayes R.D."/>
            <person name="Mukherjee M."/>
            <person name="Okumura C.Y."/>
            <person name="Schneider R."/>
            <person name="Smith A.J."/>
            <person name="Vanacova S."/>
            <person name="Villalvazo M."/>
            <person name="Haas B.J."/>
            <person name="Pertea M."/>
            <person name="Feldblyum T.V."/>
            <person name="Utterback T.R."/>
            <person name="Shu C.L."/>
            <person name="Osoegawa K."/>
            <person name="de Jong P.J."/>
            <person name="Hrdy I."/>
            <person name="Horvathova L."/>
            <person name="Zubacova Z."/>
            <person name="Dolezal P."/>
            <person name="Malik S.B."/>
            <person name="Logsdon J.M. Jr."/>
            <person name="Henze K."/>
            <person name="Gupta A."/>
            <person name="Wang C.C."/>
            <person name="Dunne R.L."/>
            <person name="Upcroft J.A."/>
            <person name="Upcroft P."/>
            <person name="White O."/>
            <person name="Salzberg S.L."/>
            <person name="Tang P."/>
            <person name="Chiu C.-H."/>
            <person name="Lee Y.-S."/>
            <person name="Embley T.M."/>
            <person name="Coombs G.H."/>
            <person name="Mottram J.C."/>
            <person name="Tachezy J."/>
            <person name="Fraser-Liggett C.M."/>
            <person name="Johnson P.J."/>
        </authorList>
    </citation>
    <scope>NUCLEOTIDE SEQUENCE [LARGE SCALE GENOMIC DNA]</scope>
    <source>
        <strain evidence="4">G3</strain>
    </source>
</reference>
<keyword evidence="2" id="KW-0812">Transmembrane</keyword>
<evidence type="ECO:0000313" key="4">
    <source>
        <dbReference type="EMBL" id="EAY07845.1"/>
    </source>
</evidence>
<feature type="region of interest" description="Disordered" evidence="1">
    <location>
        <begin position="223"/>
        <end position="255"/>
    </location>
</feature>